<dbReference type="Proteomes" id="UP000636110">
    <property type="component" value="Unassembled WGS sequence"/>
</dbReference>
<keyword evidence="7 8" id="KW-0472">Membrane</keyword>
<evidence type="ECO:0000259" key="9">
    <source>
        <dbReference type="Pfam" id="PF13231"/>
    </source>
</evidence>
<evidence type="ECO:0000256" key="3">
    <source>
        <dbReference type="ARBA" id="ARBA00022676"/>
    </source>
</evidence>
<evidence type="ECO:0000313" key="11">
    <source>
        <dbReference type="Proteomes" id="UP000636110"/>
    </source>
</evidence>
<evidence type="ECO:0000256" key="1">
    <source>
        <dbReference type="ARBA" id="ARBA00004651"/>
    </source>
</evidence>
<feature type="domain" description="Glycosyltransferase RgtA/B/C/D-like" evidence="9">
    <location>
        <begin position="71"/>
        <end position="225"/>
    </location>
</feature>
<comment type="subcellular location">
    <subcellularLocation>
        <location evidence="1">Cell membrane</location>
        <topology evidence="1">Multi-pass membrane protein</topology>
    </subcellularLocation>
</comment>
<feature type="transmembrane region" description="Helical" evidence="8">
    <location>
        <begin position="179"/>
        <end position="204"/>
    </location>
</feature>
<proteinExistence type="predicted"/>
<comment type="caution">
    <text evidence="10">The sequence shown here is derived from an EMBL/GenBank/DDBJ whole genome shotgun (WGS) entry which is preliminary data.</text>
</comment>
<keyword evidence="6 8" id="KW-1133">Transmembrane helix</keyword>
<sequence length="543" mass="63589">MNTINHSSFLEEKKKWNILLVIFLIIGIAIRLYHYLYNRSLWMDEVYLSSSFLRMDGLEILTKPLYYQQKAPIGFLLFVKYTVQLFGNKEMALRLIPLISGISSLFLFIPVANYFLRKPAAVLAIGILCLSPALVYHSVEIKQYSTELLATLCSFYLYIKYRSSNQFKDLLFWGLSGALILWFSYSAIFILGGIAISLSSSYLLTKKWDRFAWSILPFGLWLISFLANYFLFTHKHAESEWIALWFRSYGNFMPFPPKSLSDLQWFAVNLYRMMDYPLGLLWNFNQIENSGALSILVKLPFIPLFLLIYGSYAFFKERTGLAWILFSPILLTLLASGLELYPLTERFWVFISPIFILLIAKGFECGSSRIKSKKLRLLFLLLVIMPALVQSAIFLWKPDQFYVHKKSEQREALQFLDLHYKKGDAVYVYWNNLPGYRAYKTMYPLKYEAIEGTNQRKYAKNYRDYEQLLKADFSKFTGKKRVWLVFNTQFLTDIGDGIDEPTWYYKDPIKPMDHLLSQFNKLGKPIAQYVTKDVSVYLFELPD</sequence>
<keyword evidence="4" id="KW-0808">Transferase</keyword>
<protein>
    <recommendedName>
        <fullName evidence="9">Glycosyltransferase RgtA/B/C/D-like domain-containing protein</fullName>
    </recommendedName>
</protein>
<name>A0ABR6ET14_9SPHI</name>
<organism evidence="10 11">
    <name type="scientific">Pedobacter gandavensis</name>
    <dbReference type="NCBI Taxonomy" id="2679963"/>
    <lineage>
        <taxon>Bacteria</taxon>
        <taxon>Pseudomonadati</taxon>
        <taxon>Bacteroidota</taxon>
        <taxon>Sphingobacteriia</taxon>
        <taxon>Sphingobacteriales</taxon>
        <taxon>Sphingobacteriaceae</taxon>
        <taxon>Pedobacter</taxon>
    </lineage>
</organism>
<feature type="transmembrane region" description="Helical" evidence="8">
    <location>
        <begin position="375"/>
        <end position="396"/>
    </location>
</feature>
<dbReference type="PANTHER" id="PTHR33908:SF11">
    <property type="entry name" value="MEMBRANE PROTEIN"/>
    <property type="match status" value="1"/>
</dbReference>
<dbReference type="InterPro" id="IPR050297">
    <property type="entry name" value="LipidA_mod_glycosyltrf_83"/>
</dbReference>
<feature type="transmembrane region" description="Helical" evidence="8">
    <location>
        <begin position="321"/>
        <end position="341"/>
    </location>
</feature>
<dbReference type="Pfam" id="PF13231">
    <property type="entry name" value="PMT_2"/>
    <property type="match status" value="1"/>
</dbReference>
<evidence type="ECO:0000256" key="7">
    <source>
        <dbReference type="ARBA" id="ARBA00023136"/>
    </source>
</evidence>
<reference evidence="10 11" key="1">
    <citation type="submission" date="2019-11" db="EMBL/GenBank/DDBJ databases">
        <title>Description of Pedobacter sp. LMG 31462T.</title>
        <authorList>
            <person name="Carlier A."/>
            <person name="Qi S."/>
            <person name="Vandamme P."/>
        </authorList>
    </citation>
    <scope>NUCLEOTIDE SEQUENCE [LARGE SCALE GENOMIC DNA]</scope>
    <source>
        <strain evidence="10 11">LMG 31462</strain>
    </source>
</reference>
<evidence type="ECO:0000256" key="2">
    <source>
        <dbReference type="ARBA" id="ARBA00022475"/>
    </source>
</evidence>
<feature type="transmembrane region" description="Helical" evidence="8">
    <location>
        <begin position="16"/>
        <end position="36"/>
    </location>
</feature>
<evidence type="ECO:0000313" key="10">
    <source>
        <dbReference type="EMBL" id="MBB2148410.1"/>
    </source>
</evidence>
<keyword evidence="11" id="KW-1185">Reference proteome</keyword>
<keyword evidence="3" id="KW-0328">Glycosyltransferase</keyword>
<feature type="transmembrane region" description="Helical" evidence="8">
    <location>
        <begin position="291"/>
        <end position="309"/>
    </location>
</feature>
<dbReference type="PANTHER" id="PTHR33908">
    <property type="entry name" value="MANNOSYLTRANSFERASE YKCB-RELATED"/>
    <property type="match status" value="1"/>
</dbReference>
<keyword evidence="5 8" id="KW-0812">Transmembrane</keyword>
<accession>A0ABR6ET14</accession>
<keyword evidence="2" id="KW-1003">Cell membrane</keyword>
<evidence type="ECO:0000256" key="5">
    <source>
        <dbReference type="ARBA" id="ARBA00022692"/>
    </source>
</evidence>
<gene>
    <name evidence="10" type="ORF">GM920_05745</name>
</gene>
<evidence type="ECO:0000256" key="6">
    <source>
        <dbReference type="ARBA" id="ARBA00022989"/>
    </source>
</evidence>
<feature type="transmembrane region" description="Helical" evidence="8">
    <location>
        <begin position="347"/>
        <end position="363"/>
    </location>
</feature>
<dbReference type="InterPro" id="IPR038731">
    <property type="entry name" value="RgtA/B/C-like"/>
</dbReference>
<feature type="transmembrane region" description="Helical" evidence="8">
    <location>
        <begin position="120"/>
        <end position="137"/>
    </location>
</feature>
<dbReference type="RefSeq" id="WP_182954312.1">
    <property type="nucleotide sequence ID" value="NZ_WNXC01000001.1"/>
</dbReference>
<feature type="transmembrane region" description="Helical" evidence="8">
    <location>
        <begin position="95"/>
        <end position="114"/>
    </location>
</feature>
<feature type="transmembrane region" description="Helical" evidence="8">
    <location>
        <begin position="211"/>
        <end position="232"/>
    </location>
</feature>
<evidence type="ECO:0000256" key="8">
    <source>
        <dbReference type="SAM" id="Phobius"/>
    </source>
</evidence>
<evidence type="ECO:0000256" key="4">
    <source>
        <dbReference type="ARBA" id="ARBA00022679"/>
    </source>
</evidence>
<dbReference type="EMBL" id="WNXC01000001">
    <property type="protein sequence ID" value="MBB2148410.1"/>
    <property type="molecule type" value="Genomic_DNA"/>
</dbReference>